<keyword evidence="2 5" id="KW-0812">Transmembrane</keyword>
<comment type="subcellular location">
    <subcellularLocation>
        <location evidence="1">Membrane</location>
        <topology evidence="1">Multi-pass membrane protein</topology>
    </subcellularLocation>
</comment>
<feature type="transmembrane region" description="Helical" evidence="5">
    <location>
        <begin position="225"/>
        <end position="244"/>
    </location>
</feature>
<dbReference type="InterPro" id="IPR003689">
    <property type="entry name" value="ZIP"/>
</dbReference>
<gene>
    <name evidence="6" type="ORF">A2227_05550</name>
</gene>
<evidence type="ECO:0000256" key="2">
    <source>
        <dbReference type="ARBA" id="ARBA00022692"/>
    </source>
</evidence>
<comment type="caution">
    <text evidence="6">The sequence shown here is derived from an EMBL/GenBank/DDBJ whole genome shotgun (WGS) entry which is preliminary data.</text>
</comment>
<proteinExistence type="predicted"/>
<evidence type="ECO:0000256" key="1">
    <source>
        <dbReference type="ARBA" id="ARBA00004141"/>
    </source>
</evidence>
<organism evidence="6 7">
    <name type="scientific">Candidatus Falkowbacteria bacterium RIFOXYA2_FULL_47_19</name>
    <dbReference type="NCBI Taxonomy" id="1797994"/>
    <lineage>
        <taxon>Bacteria</taxon>
        <taxon>Candidatus Falkowiibacteriota</taxon>
    </lineage>
</organism>
<feature type="transmembrane region" description="Helical" evidence="5">
    <location>
        <begin position="69"/>
        <end position="87"/>
    </location>
</feature>
<dbReference type="EMBL" id="MFGB01000018">
    <property type="protein sequence ID" value="OGF25938.1"/>
    <property type="molecule type" value="Genomic_DNA"/>
</dbReference>
<keyword evidence="4 5" id="KW-0472">Membrane</keyword>
<dbReference type="GO" id="GO:0016020">
    <property type="term" value="C:membrane"/>
    <property type="evidence" value="ECO:0007669"/>
    <property type="project" value="UniProtKB-SubCell"/>
</dbReference>
<dbReference type="Proteomes" id="UP000178367">
    <property type="component" value="Unassembled WGS sequence"/>
</dbReference>
<dbReference type="GO" id="GO:0005385">
    <property type="term" value="F:zinc ion transmembrane transporter activity"/>
    <property type="evidence" value="ECO:0007669"/>
    <property type="project" value="TreeGrafter"/>
</dbReference>
<dbReference type="Pfam" id="PF02535">
    <property type="entry name" value="Zip"/>
    <property type="match status" value="1"/>
</dbReference>
<feature type="transmembrane region" description="Helical" evidence="5">
    <location>
        <begin position="39"/>
        <end position="57"/>
    </location>
</feature>
<accession>A0A1F5SGU0</accession>
<evidence type="ECO:0000256" key="4">
    <source>
        <dbReference type="ARBA" id="ARBA00023136"/>
    </source>
</evidence>
<dbReference type="PANTHER" id="PTHR16950">
    <property type="entry name" value="ZINC TRANSPORTER SLC39A7 HISTIDINE-RICH MEMBRANE PROTEIN KE4"/>
    <property type="match status" value="1"/>
</dbReference>
<evidence type="ECO:0000313" key="7">
    <source>
        <dbReference type="Proteomes" id="UP000178367"/>
    </source>
</evidence>
<feature type="transmembrane region" description="Helical" evidence="5">
    <location>
        <begin position="165"/>
        <end position="187"/>
    </location>
</feature>
<evidence type="ECO:0000256" key="3">
    <source>
        <dbReference type="ARBA" id="ARBA00022989"/>
    </source>
</evidence>
<feature type="transmembrane region" description="Helical" evidence="5">
    <location>
        <begin position="193"/>
        <end position="213"/>
    </location>
</feature>
<name>A0A1F5SGU0_9BACT</name>
<dbReference type="PANTHER" id="PTHR16950:SF16">
    <property type="entry name" value="ZINC TRANSPORTER ZIP13"/>
    <property type="match status" value="1"/>
</dbReference>
<dbReference type="STRING" id="1797994.A2227_05550"/>
<sequence length="245" mass="26488">MTTLLWIIAATLAVSALSLTGAIALFFKEEALKRIIQPLVAFSAGALLGGAFLHLLPEAAEKMGAESQVWLIVILGFSTFFLIEQFIHWHHCHRMPSEHRHPVTYLVLISDGIHNFLDGLAVGAAFMAGPGIGVAATLAVAMHEIPQELGDFGIMIHGGWKKSKALLFNFLSGLTMVLGGLIAWSLARDIDTAFLLPFAAGNFIYIAASDLIPEIKHSENICKNGIHFLSFALGIALMYLLGLLE</sequence>
<evidence type="ECO:0000256" key="5">
    <source>
        <dbReference type="SAM" id="Phobius"/>
    </source>
</evidence>
<keyword evidence="3 5" id="KW-1133">Transmembrane helix</keyword>
<dbReference type="GO" id="GO:0006882">
    <property type="term" value="P:intracellular zinc ion homeostasis"/>
    <property type="evidence" value="ECO:0007669"/>
    <property type="project" value="TreeGrafter"/>
</dbReference>
<reference evidence="6 7" key="1">
    <citation type="journal article" date="2016" name="Nat. Commun.">
        <title>Thousands of microbial genomes shed light on interconnected biogeochemical processes in an aquifer system.</title>
        <authorList>
            <person name="Anantharaman K."/>
            <person name="Brown C.T."/>
            <person name="Hug L.A."/>
            <person name="Sharon I."/>
            <person name="Castelle C.J."/>
            <person name="Probst A.J."/>
            <person name="Thomas B.C."/>
            <person name="Singh A."/>
            <person name="Wilkins M.J."/>
            <person name="Karaoz U."/>
            <person name="Brodie E.L."/>
            <person name="Williams K.H."/>
            <person name="Hubbard S.S."/>
            <person name="Banfield J.F."/>
        </authorList>
    </citation>
    <scope>NUCLEOTIDE SEQUENCE [LARGE SCALE GENOMIC DNA]</scope>
</reference>
<protein>
    <submittedName>
        <fullName evidence="6">Zinc transporter</fullName>
    </submittedName>
</protein>
<feature type="transmembrane region" description="Helical" evidence="5">
    <location>
        <begin position="6"/>
        <end position="27"/>
    </location>
</feature>
<evidence type="ECO:0000313" key="6">
    <source>
        <dbReference type="EMBL" id="OGF25938.1"/>
    </source>
</evidence>
<dbReference type="AlphaFoldDB" id="A0A1F5SGU0"/>